<dbReference type="EMBL" id="CM041552">
    <property type="protein sequence ID" value="KAI3354698.1"/>
    <property type="molecule type" value="Genomic_DNA"/>
</dbReference>
<organism evidence="1 2">
    <name type="scientific">Scortum barcoo</name>
    <name type="common">barcoo grunter</name>
    <dbReference type="NCBI Taxonomy" id="214431"/>
    <lineage>
        <taxon>Eukaryota</taxon>
        <taxon>Metazoa</taxon>
        <taxon>Chordata</taxon>
        <taxon>Craniata</taxon>
        <taxon>Vertebrata</taxon>
        <taxon>Euteleostomi</taxon>
        <taxon>Actinopterygii</taxon>
        <taxon>Neopterygii</taxon>
        <taxon>Teleostei</taxon>
        <taxon>Neoteleostei</taxon>
        <taxon>Acanthomorphata</taxon>
        <taxon>Eupercaria</taxon>
        <taxon>Centrarchiformes</taxon>
        <taxon>Terapontoidei</taxon>
        <taxon>Terapontidae</taxon>
        <taxon>Scortum</taxon>
    </lineage>
</organism>
<evidence type="ECO:0000313" key="1">
    <source>
        <dbReference type="EMBL" id="KAI3354698.1"/>
    </source>
</evidence>
<sequence length="130" mass="14403">MDPEKAMDEDAIKNAIENTTVGIYVLKEHASSNEPEDIGIVDNVALAVAILFRLMYALNFSYLADLRYTFEVGERSPRTGVLGKFSGEENQHFGICPADEREDGAGHQGGEEEYGEAWYDKAARERSVSP</sequence>
<comment type="caution">
    <text evidence="1">The sequence shown here is derived from an EMBL/GenBank/DDBJ whole genome shotgun (WGS) entry which is preliminary data.</text>
</comment>
<proteinExistence type="predicted"/>
<name>A0ACB8VJJ4_9TELE</name>
<protein>
    <submittedName>
        <fullName evidence="1">Uncharacterized protein</fullName>
    </submittedName>
</protein>
<reference evidence="1" key="1">
    <citation type="submission" date="2022-04" db="EMBL/GenBank/DDBJ databases">
        <title>Jade perch genome.</title>
        <authorList>
            <person name="Chao B."/>
        </authorList>
    </citation>
    <scope>NUCLEOTIDE SEQUENCE</scope>
    <source>
        <strain evidence="1">CB-2022</strain>
    </source>
</reference>
<evidence type="ECO:0000313" key="2">
    <source>
        <dbReference type="Proteomes" id="UP000831701"/>
    </source>
</evidence>
<feature type="non-terminal residue" evidence="1">
    <location>
        <position position="130"/>
    </location>
</feature>
<dbReference type="Proteomes" id="UP000831701">
    <property type="component" value="Chromosome 22"/>
</dbReference>
<keyword evidence="2" id="KW-1185">Reference proteome</keyword>
<gene>
    <name evidence="1" type="ORF">L3Q82_019192</name>
</gene>
<accession>A0ACB8VJJ4</accession>